<reference evidence="1 2" key="1">
    <citation type="submission" date="2021-06" db="EMBL/GenBank/DDBJ databases">
        <authorList>
            <person name="Kallberg Y."/>
            <person name="Tangrot J."/>
            <person name="Rosling A."/>
        </authorList>
    </citation>
    <scope>NUCLEOTIDE SEQUENCE [LARGE SCALE GENOMIC DNA]</scope>
    <source>
        <strain evidence="1 2">120-4 pot B 10/14</strain>
    </source>
</reference>
<accession>A0ABN7VXI2</accession>
<sequence>FMRNSGNHAYAELLSILSHHFLEKSVFGFYNKGNLFEYNNSIYPDDTGAGEADIVAVGTAGGATGGNGDCPAVAEFAVVAGTDATGVDATRADAIGADATGADAYVVATGAVVSAEWYGFQDPKEWDYCYTIQNKSGEVHSLCMEHVKDSGCDGPWGTKSCAVKVGDLIWDCGGKDGFK</sequence>
<comment type="caution">
    <text evidence="1">The sequence shown here is derived from an EMBL/GenBank/DDBJ whole genome shotgun (WGS) entry which is preliminary data.</text>
</comment>
<evidence type="ECO:0000313" key="2">
    <source>
        <dbReference type="Proteomes" id="UP000789901"/>
    </source>
</evidence>
<feature type="non-terminal residue" evidence="1">
    <location>
        <position position="1"/>
    </location>
</feature>
<proteinExistence type="predicted"/>
<protein>
    <submittedName>
        <fullName evidence="1">40057_t:CDS:1</fullName>
    </submittedName>
</protein>
<keyword evidence="2" id="KW-1185">Reference proteome</keyword>
<dbReference type="Proteomes" id="UP000789901">
    <property type="component" value="Unassembled WGS sequence"/>
</dbReference>
<organism evidence="1 2">
    <name type="scientific">Gigaspora margarita</name>
    <dbReference type="NCBI Taxonomy" id="4874"/>
    <lineage>
        <taxon>Eukaryota</taxon>
        <taxon>Fungi</taxon>
        <taxon>Fungi incertae sedis</taxon>
        <taxon>Mucoromycota</taxon>
        <taxon>Glomeromycotina</taxon>
        <taxon>Glomeromycetes</taxon>
        <taxon>Diversisporales</taxon>
        <taxon>Gigasporaceae</taxon>
        <taxon>Gigaspora</taxon>
    </lineage>
</organism>
<dbReference type="EMBL" id="CAJVQB010024974">
    <property type="protein sequence ID" value="CAG8805277.1"/>
    <property type="molecule type" value="Genomic_DNA"/>
</dbReference>
<gene>
    <name evidence="1" type="ORF">GMARGA_LOCUS24054</name>
</gene>
<evidence type="ECO:0000313" key="1">
    <source>
        <dbReference type="EMBL" id="CAG8805277.1"/>
    </source>
</evidence>
<name>A0ABN7VXI2_GIGMA</name>